<feature type="transmembrane region" description="Helical" evidence="7">
    <location>
        <begin position="298"/>
        <end position="324"/>
    </location>
</feature>
<feature type="transmembrane region" description="Helical" evidence="7">
    <location>
        <begin position="89"/>
        <end position="107"/>
    </location>
</feature>
<dbReference type="InterPro" id="IPR018383">
    <property type="entry name" value="UPF0324_pro"/>
</dbReference>
<keyword evidence="5 7" id="KW-1133">Transmembrane helix</keyword>
<reference evidence="9" key="1">
    <citation type="journal article" date="2019" name="Int. J. Syst. Evol. Microbiol.">
        <title>The Global Catalogue of Microorganisms (GCM) 10K type strain sequencing project: providing services to taxonomists for standard genome sequencing and annotation.</title>
        <authorList>
            <consortium name="The Broad Institute Genomics Platform"/>
            <consortium name="The Broad Institute Genome Sequencing Center for Infectious Disease"/>
            <person name="Wu L."/>
            <person name="Ma J."/>
        </authorList>
    </citation>
    <scope>NUCLEOTIDE SEQUENCE [LARGE SCALE GENOMIC DNA]</scope>
    <source>
        <strain evidence="9">CCUG 52478</strain>
    </source>
</reference>
<accession>A0ABW3VW97</accession>
<evidence type="ECO:0000256" key="5">
    <source>
        <dbReference type="ARBA" id="ARBA00022989"/>
    </source>
</evidence>
<evidence type="ECO:0000256" key="2">
    <source>
        <dbReference type="ARBA" id="ARBA00007977"/>
    </source>
</evidence>
<evidence type="ECO:0000256" key="3">
    <source>
        <dbReference type="ARBA" id="ARBA00022475"/>
    </source>
</evidence>
<dbReference type="RefSeq" id="WP_367917829.1">
    <property type="nucleotide sequence ID" value="NZ_BAABAC010000005.1"/>
</dbReference>
<organism evidence="8 9">
    <name type="scientific">Nocardioides ginsengisoli</name>
    <dbReference type="NCBI Taxonomy" id="363868"/>
    <lineage>
        <taxon>Bacteria</taxon>
        <taxon>Bacillati</taxon>
        <taxon>Actinomycetota</taxon>
        <taxon>Actinomycetes</taxon>
        <taxon>Propionibacteriales</taxon>
        <taxon>Nocardioidaceae</taxon>
        <taxon>Nocardioides</taxon>
    </lineage>
</organism>
<feature type="transmembrane region" description="Helical" evidence="7">
    <location>
        <begin position="119"/>
        <end position="136"/>
    </location>
</feature>
<gene>
    <name evidence="8" type="ORF">ACFQ3F_02715</name>
</gene>
<sequence>MVSIRLRTPGVVACLAPALLAYGLSRVVPAASPLLVAILLGVVSAAVLSTTPRTAPGEGYAARTLLRAGVVLLGLQLSLQQVADLGPGVIALIMLVVVSGIGVSLAVGRMLGLPWNHRLLIGCGFSICGAAAVAAIDGVVDAEEEETASAVALVVVFGTAMIGIVPLVAGLLHLSPDVAGLWAGASIHEVAQVVAAGGVVGGSALAVAVVVKLGRVLLLAPVAAWVSWRRRTTGAADTRQPPLVPVFVVGFLAMVLLRTWTTPPHAVLEAAAATQTILLAVAMFALGRGVRIDRMRAAGAAPFVLAALATGWVSALGLAGALLLG</sequence>
<keyword evidence="4 7" id="KW-0812">Transmembrane</keyword>
<evidence type="ECO:0000256" key="7">
    <source>
        <dbReference type="SAM" id="Phobius"/>
    </source>
</evidence>
<dbReference type="Pfam" id="PF03601">
    <property type="entry name" value="Cons_hypoth698"/>
    <property type="match status" value="1"/>
</dbReference>
<evidence type="ECO:0000313" key="8">
    <source>
        <dbReference type="EMBL" id="MFD1246692.1"/>
    </source>
</evidence>
<protein>
    <submittedName>
        <fullName evidence="8">YeiH family protein</fullName>
    </submittedName>
</protein>
<comment type="similarity">
    <text evidence="2">Belongs to the UPF0324 family.</text>
</comment>
<feature type="transmembrane region" description="Helical" evidence="7">
    <location>
        <begin position="205"/>
        <end position="228"/>
    </location>
</feature>
<evidence type="ECO:0000256" key="1">
    <source>
        <dbReference type="ARBA" id="ARBA00004651"/>
    </source>
</evidence>
<feature type="transmembrane region" description="Helical" evidence="7">
    <location>
        <begin position="266"/>
        <end position="286"/>
    </location>
</feature>
<keyword evidence="6 7" id="KW-0472">Membrane</keyword>
<keyword evidence="3" id="KW-1003">Cell membrane</keyword>
<name>A0ABW3VW97_9ACTN</name>
<dbReference type="EMBL" id="JBHTLX010000005">
    <property type="protein sequence ID" value="MFD1246692.1"/>
    <property type="molecule type" value="Genomic_DNA"/>
</dbReference>
<comment type="caution">
    <text evidence="8">The sequence shown here is derived from an EMBL/GenBank/DDBJ whole genome shotgun (WGS) entry which is preliminary data.</text>
</comment>
<dbReference type="PANTHER" id="PTHR30106">
    <property type="entry name" value="INNER MEMBRANE PROTEIN YEIH-RELATED"/>
    <property type="match status" value="1"/>
</dbReference>
<evidence type="ECO:0000256" key="4">
    <source>
        <dbReference type="ARBA" id="ARBA00022692"/>
    </source>
</evidence>
<evidence type="ECO:0000256" key="6">
    <source>
        <dbReference type="ARBA" id="ARBA00023136"/>
    </source>
</evidence>
<proteinExistence type="inferred from homology"/>
<keyword evidence="9" id="KW-1185">Reference proteome</keyword>
<evidence type="ECO:0000313" key="9">
    <source>
        <dbReference type="Proteomes" id="UP001597229"/>
    </source>
</evidence>
<feature type="transmembrane region" description="Helical" evidence="7">
    <location>
        <begin position="148"/>
        <end position="172"/>
    </location>
</feature>
<comment type="subcellular location">
    <subcellularLocation>
        <location evidence="1">Cell membrane</location>
        <topology evidence="1">Multi-pass membrane protein</topology>
    </subcellularLocation>
</comment>
<feature type="transmembrane region" description="Helical" evidence="7">
    <location>
        <begin position="35"/>
        <end position="52"/>
    </location>
</feature>
<feature type="transmembrane region" description="Helical" evidence="7">
    <location>
        <begin position="240"/>
        <end position="260"/>
    </location>
</feature>
<feature type="transmembrane region" description="Helical" evidence="7">
    <location>
        <begin position="179"/>
        <end position="199"/>
    </location>
</feature>
<dbReference type="PANTHER" id="PTHR30106:SF2">
    <property type="entry name" value="UPF0324 INNER MEMBRANE PROTEIN YEIH"/>
    <property type="match status" value="1"/>
</dbReference>
<dbReference type="Proteomes" id="UP001597229">
    <property type="component" value="Unassembled WGS sequence"/>
</dbReference>